<comment type="caution">
    <text evidence="1">The sequence shown here is derived from an EMBL/GenBank/DDBJ whole genome shotgun (WGS) entry which is preliminary data.</text>
</comment>
<accession>A0ACB8KH38</accession>
<evidence type="ECO:0000313" key="1">
    <source>
        <dbReference type="EMBL" id="KAH9753740.1"/>
    </source>
</evidence>
<sequence>MRKLVHDCAWDPVICCDSVNDGKILDGYACIKLSLVVLFSPIVESMKFLSEFLDVDVSDECLTNVGSFKSKFSALFESVNDAYCSKNIHFSWVNIKCNLGLELESSSDASVNDFGEKLGFFERGIRDMGWGFCSSDSLVLGSSLVHFGLIYPIIGVSSCLFGSNNNYCKATLSLEILDVSGKPLECKCCELKLFNMGKNRFWGLFGDGIIKLRVTAVYRSQHFQRNIVRGVEGFVAVSLKQMEIARKLAEDCCKYGAENQSDNSCAARAALQFGTSHDLMENERETLLGILHDQVYEPLRALINGAPLEDARHLTHRYDKLRHEVEAQASFEAAEVFRHLSKIRESDISAESAVKLRNAEARLTELKSTIMALGREATAAMLSVESQQQQMTYQRLFAMVDAEKTYHQHVIAILEKLYAEMILEEQSNESSSQHVTLEMDVNASCVYQNTDSNGADLQTHINQNDVYFIAKVIHPFDAQANGELSLSIDDYVVVRQVAPTGWSEGECKGQAGWFPSACVERQEKAPASKISEANSPECDATS</sequence>
<protein>
    <submittedName>
        <fullName evidence="1">SH3 domain-containing protein 1</fullName>
    </submittedName>
</protein>
<gene>
    <name evidence="1" type="ORF">KPL71_015188</name>
</gene>
<dbReference type="Proteomes" id="UP000829398">
    <property type="component" value="Chromosome 5"/>
</dbReference>
<keyword evidence="2" id="KW-1185">Reference proteome</keyword>
<evidence type="ECO:0000313" key="2">
    <source>
        <dbReference type="Proteomes" id="UP000829398"/>
    </source>
</evidence>
<reference evidence="2" key="1">
    <citation type="journal article" date="2023" name="Hortic. Res.">
        <title>A chromosome-level phased genome enabling allele-level studies in sweet orange: a case study on citrus Huanglongbing tolerance.</title>
        <authorList>
            <person name="Wu B."/>
            <person name="Yu Q."/>
            <person name="Deng Z."/>
            <person name="Duan Y."/>
            <person name="Luo F."/>
            <person name="Gmitter F. Jr."/>
        </authorList>
    </citation>
    <scope>NUCLEOTIDE SEQUENCE [LARGE SCALE GENOMIC DNA]</scope>
    <source>
        <strain evidence="2">cv. Valencia</strain>
    </source>
</reference>
<organism evidence="1 2">
    <name type="scientific">Citrus sinensis</name>
    <name type="common">Sweet orange</name>
    <name type="synonym">Citrus aurantium var. sinensis</name>
    <dbReference type="NCBI Taxonomy" id="2711"/>
    <lineage>
        <taxon>Eukaryota</taxon>
        <taxon>Viridiplantae</taxon>
        <taxon>Streptophyta</taxon>
        <taxon>Embryophyta</taxon>
        <taxon>Tracheophyta</taxon>
        <taxon>Spermatophyta</taxon>
        <taxon>Magnoliopsida</taxon>
        <taxon>eudicotyledons</taxon>
        <taxon>Gunneridae</taxon>
        <taxon>Pentapetalae</taxon>
        <taxon>rosids</taxon>
        <taxon>malvids</taxon>
        <taxon>Sapindales</taxon>
        <taxon>Rutaceae</taxon>
        <taxon>Aurantioideae</taxon>
        <taxon>Citrus</taxon>
    </lineage>
</organism>
<name>A0ACB8KH38_CITSI</name>
<dbReference type="EMBL" id="CM039174">
    <property type="protein sequence ID" value="KAH9753740.1"/>
    <property type="molecule type" value="Genomic_DNA"/>
</dbReference>
<proteinExistence type="predicted"/>